<reference evidence="5 6" key="1">
    <citation type="submission" date="2019-11" db="EMBL/GenBank/DDBJ databases">
        <title>Type strains purchased from KCTC, JCM and DSMZ.</title>
        <authorList>
            <person name="Lu H."/>
        </authorList>
    </citation>
    <scope>NUCLEOTIDE SEQUENCE [LARGE SCALE GENOMIC DNA]</scope>
    <source>
        <strain evidence="5 6">JCM 31587</strain>
    </source>
</reference>
<evidence type="ECO:0000256" key="2">
    <source>
        <dbReference type="PIRSR" id="PIRSR605511-1"/>
    </source>
</evidence>
<comment type="caution">
    <text evidence="5">The sequence shown here is derived from an EMBL/GenBank/DDBJ whole genome shotgun (WGS) entry which is preliminary data.</text>
</comment>
<dbReference type="Gene3D" id="2.120.10.30">
    <property type="entry name" value="TolB, C-terminal domain"/>
    <property type="match status" value="1"/>
</dbReference>
<feature type="binding site" evidence="3">
    <location>
        <position position="199"/>
    </location>
    <ligand>
        <name>a divalent metal cation</name>
        <dbReference type="ChEBI" id="CHEBI:60240"/>
    </ligand>
</feature>
<dbReference type="InterPro" id="IPR011042">
    <property type="entry name" value="6-blade_b-propeller_TolB-like"/>
</dbReference>
<dbReference type="GO" id="GO:0004341">
    <property type="term" value="F:gluconolactonase activity"/>
    <property type="evidence" value="ECO:0007669"/>
    <property type="project" value="TreeGrafter"/>
</dbReference>
<dbReference type="OrthoDB" id="9775406at2"/>
<comment type="cofactor">
    <cofactor evidence="3">
        <name>Zn(2+)</name>
        <dbReference type="ChEBI" id="CHEBI:29105"/>
    </cofactor>
    <text evidence="3">Binds 1 divalent metal cation per subunit.</text>
</comment>
<feature type="binding site" evidence="3">
    <location>
        <position position="105"/>
    </location>
    <ligand>
        <name>substrate</name>
    </ligand>
</feature>
<dbReference type="EMBL" id="WNKX01000018">
    <property type="protein sequence ID" value="MTW13052.1"/>
    <property type="molecule type" value="Genomic_DNA"/>
</dbReference>
<name>A0A6L6QKY8_9BURK</name>
<feature type="binding site" evidence="3">
    <location>
        <position position="18"/>
    </location>
    <ligand>
        <name>a divalent metal cation</name>
        <dbReference type="ChEBI" id="CHEBI:60240"/>
    </ligand>
</feature>
<feature type="domain" description="SMP-30/Gluconolactonase/LRE-like region" evidence="4">
    <location>
        <begin position="16"/>
        <end position="258"/>
    </location>
</feature>
<dbReference type="AlphaFoldDB" id="A0A6L6QKY8"/>
<feature type="binding site" evidence="3">
    <location>
        <position position="152"/>
    </location>
    <ligand>
        <name>a divalent metal cation</name>
        <dbReference type="ChEBI" id="CHEBI:60240"/>
    </ligand>
</feature>
<dbReference type="Pfam" id="PF08450">
    <property type="entry name" value="SGL"/>
    <property type="match status" value="1"/>
</dbReference>
<evidence type="ECO:0000256" key="3">
    <source>
        <dbReference type="PIRSR" id="PIRSR605511-2"/>
    </source>
</evidence>
<proteinExistence type="inferred from homology"/>
<keyword evidence="3" id="KW-0862">Zinc</keyword>
<dbReference type="GO" id="GO:0005509">
    <property type="term" value="F:calcium ion binding"/>
    <property type="evidence" value="ECO:0007669"/>
    <property type="project" value="TreeGrafter"/>
</dbReference>
<dbReference type="Proteomes" id="UP000472320">
    <property type="component" value="Unassembled WGS sequence"/>
</dbReference>
<dbReference type="InterPro" id="IPR013658">
    <property type="entry name" value="SGL"/>
</dbReference>
<evidence type="ECO:0000313" key="6">
    <source>
        <dbReference type="Proteomes" id="UP000472320"/>
    </source>
</evidence>
<sequence length="291" mass="32009">MKTYHAECVLPLAAELGEGPLYLPAQDRLLFVDLKRCIVHAWDASAHEHRSWLLPEYICWLVPRRDGDGFMAGLHDSVVRLWLEPELRTEPVMRVVDSAAGQRLNDAKVDPAGRLWFGSMHNTDYQKAVGKLFRLDAGLQLQVADEGYHICNGPTFAPDGSVLYHSDSFHDVTYCYPLSADGSLGTREVWRRYTGGSPDGMQADSEGCIWVATWGGKRVCRFSPSGELLAEVPLPTSHPASLAFGGEDLRTLYITTAREGLSAEQLAQEPLAGAVFRARIDVPGLPANAFG</sequence>
<evidence type="ECO:0000259" key="4">
    <source>
        <dbReference type="Pfam" id="PF08450"/>
    </source>
</evidence>
<organism evidence="5 6">
    <name type="scientific">Massilia eburnea</name>
    <dbReference type="NCBI Taxonomy" id="1776165"/>
    <lineage>
        <taxon>Bacteria</taxon>
        <taxon>Pseudomonadati</taxon>
        <taxon>Pseudomonadota</taxon>
        <taxon>Betaproteobacteria</taxon>
        <taxon>Burkholderiales</taxon>
        <taxon>Oxalobacteraceae</taxon>
        <taxon>Telluria group</taxon>
        <taxon>Massilia</taxon>
    </lineage>
</organism>
<dbReference type="PRINTS" id="PR01790">
    <property type="entry name" value="SMP30FAMILY"/>
</dbReference>
<evidence type="ECO:0000256" key="1">
    <source>
        <dbReference type="ARBA" id="ARBA00008853"/>
    </source>
</evidence>
<gene>
    <name evidence="5" type="ORF">GM658_20815</name>
</gene>
<dbReference type="InterPro" id="IPR005511">
    <property type="entry name" value="SMP-30"/>
</dbReference>
<keyword evidence="6" id="KW-1185">Reference proteome</keyword>
<evidence type="ECO:0000313" key="5">
    <source>
        <dbReference type="EMBL" id="MTW13052.1"/>
    </source>
</evidence>
<dbReference type="GO" id="GO:0019853">
    <property type="term" value="P:L-ascorbic acid biosynthetic process"/>
    <property type="evidence" value="ECO:0007669"/>
    <property type="project" value="TreeGrafter"/>
</dbReference>
<dbReference type="RefSeq" id="WP_155455977.1">
    <property type="nucleotide sequence ID" value="NZ_WNKX01000018.1"/>
</dbReference>
<keyword evidence="3" id="KW-0479">Metal-binding</keyword>
<dbReference type="SUPFAM" id="SSF63829">
    <property type="entry name" value="Calcium-dependent phosphotriesterase"/>
    <property type="match status" value="1"/>
</dbReference>
<feature type="binding site" evidence="3">
    <location>
        <position position="103"/>
    </location>
    <ligand>
        <name>substrate</name>
    </ligand>
</feature>
<dbReference type="PANTHER" id="PTHR10907">
    <property type="entry name" value="REGUCALCIN"/>
    <property type="match status" value="1"/>
</dbReference>
<dbReference type="PANTHER" id="PTHR10907:SF47">
    <property type="entry name" value="REGUCALCIN"/>
    <property type="match status" value="1"/>
</dbReference>
<accession>A0A6L6QKY8</accession>
<comment type="similarity">
    <text evidence="1">Belongs to the SMP-30/CGR1 family.</text>
</comment>
<feature type="active site" description="Proton donor/acceptor" evidence="2">
    <location>
        <position position="199"/>
    </location>
</feature>
<protein>
    <submittedName>
        <fullName evidence="5">SMP-30/gluconolactonase/LRE family protein</fullName>
    </submittedName>
</protein>